<name>A0A1Y6JU21_PSEVI</name>
<dbReference type="EMBL" id="LT855380">
    <property type="protein sequence ID" value="SMS12630.1"/>
    <property type="molecule type" value="Genomic_DNA"/>
</dbReference>
<dbReference type="Proteomes" id="UP000196842">
    <property type="component" value="Chromosome I"/>
</dbReference>
<reference evidence="1 2" key="1">
    <citation type="submission" date="2017-05" db="EMBL/GenBank/DDBJ databases">
        <authorList>
            <person name="Song R."/>
            <person name="Chenine A.L."/>
            <person name="Ruprecht R.M."/>
        </authorList>
    </citation>
    <scope>NUCLEOTIDE SEQUENCE [LARGE SCALE GENOMIC DNA]</scope>
    <source>
        <strain evidence="1 2">CFBP 1590</strain>
    </source>
</reference>
<evidence type="ECO:0000313" key="1">
    <source>
        <dbReference type="EMBL" id="SMS12630.1"/>
    </source>
</evidence>
<proteinExistence type="predicted"/>
<gene>
    <name evidence="1" type="ORF">CFBP1590__5044</name>
</gene>
<dbReference type="RefSeq" id="WP_088236146.1">
    <property type="nucleotide sequence ID" value="NZ_LT855380.1"/>
</dbReference>
<dbReference type="KEGG" id="pvd:CFBP1590__5044"/>
<dbReference type="GeneID" id="47766693"/>
<protein>
    <submittedName>
        <fullName evidence="1">Hypothetical membrane protein</fullName>
    </submittedName>
</protein>
<organism evidence="1 2">
    <name type="scientific">Pseudomonas viridiflava</name>
    <name type="common">Phytomonas viridiflava</name>
    <dbReference type="NCBI Taxonomy" id="33069"/>
    <lineage>
        <taxon>Bacteria</taxon>
        <taxon>Pseudomonadati</taxon>
        <taxon>Pseudomonadota</taxon>
        <taxon>Gammaproteobacteria</taxon>
        <taxon>Pseudomonadales</taxon>
        <taxon>Pseudomonadaceae</taxon>
        <taxon>Pseudomonas</taxon>
    </lineage>
</organism>
<sequence length="163" mass="18393">MKKLRSILILILLALLVKCTVFVIVKYNQNRDERLTASDPKASMKEFLLTNVINTKGVQYPVQITPQLLMTGRSILTEDGHIYVVDHLKTNIENAMQLNTPAIYNQMHSDLVTAHCSSLQEKEKLWRGWSDVGTIQKISDANDKVISSLKAIKTDCTLPANLR</sequence>
<accession>A0A1Y6JU21</accession>
<dbReference type="AlphaFoldDB" id="A0A1Y6JU21"/>
<evidence type="ECO:0000313" key="2">
    <source>
        <dbReference type="Proteomes" id="UP000196842"/>
    </source>
</evidence>